<reference evidence="11" key="1">
    <citation type="submission" date="2021-11" db="EMBL/GenBank/DDBJ databases">
        <title>Cultivation dependent microbiological survey of springs from the worlds oldest radium mine currently devoted to the extraction of radon-saturated water.</title>
        <authorList>
            <person name="Kapinusova G."/>
            <person name="Smrhova T."/>
            <person name="Strejcek M."/>
            <person name="Suman J."/>
            <person name="Jani K."/>
            <person name="Pajer P."/>
            <person name="Uhlik O."/>
        </authorList>
    </citation>
    <scope>NUCLEOTIDE SEQUENCE [LARGE SCALE GENOMIC DNA]</scope>
    <source>
        <strain evidence="11">J379</strain>
    </source>
</reference>
<dbReference type="SUPFAM" id="SSF82866">
    <property type="entry name" value="Multidrug efflux transporter AcrB transmembrane domain"/>
    <property type="match status" value="2"/>
</dbReference>
<dbReference type="PANTHER" id="PTHR33406">
    <property type="entry name" value="MEMBRANE PROTEIN MJ1562-RELATED"/>
    <property type="match status" value="1"/>
</dbReference>
<dbReference type="RefSeq" id="WP_405053956.1">
    <property type="nucleotide sequence ID" value="NZ_CP088295.1"/>
</dbReference>
<evidence type="ECO:0000256" key="3">
    <source>
        <dbReference type="ARBA" id="ARBA00022475"/>
    </source>
</evidence>
<gene>
    <name evidence="10" type="ORF">LRS13_12130</name>
</gene>
<dbReference type="EMBL" id="CP088295">
    <property type="protein sequence ID" value="UUY06219.1"/>
    <property type="molecule type" value="Genomic_DNA"/>
</dbReference>
<feature type="region of interest" description="Disordered" evidence="7">
    <location>
        <begin position="697"/>
        <end position="731"/>
    </location>
</feature>
<proteinExistence type="inferred from homology"/>
<protein>
    <submittedName>
        <fullName evidence="10">MMPL family transporter</fullName>
    </submittedName>
</protein>
<evidence type="ECO:0000256" key="7">
    <source>
        <dbReference type="SAM" id="MobiDB-lite"/>
    </source>
</evidence>
<dbReference type="InterPro" id="IPR050545">
    <property type="entry name" value="Mycobact_MmpL"/>
</dbReference>
<comment type="similarity">
    <text evidence="2">Belongs to the resistance-nodulation-cell division (RND) (TC 2.A.6) family. MmpL subfamily.</text>
</comment>
<evidence type="ECO:0000256" key="5">
    <source>
        <dbReference type="ARBA" id="ARBA00022989"/>
    </source>
</evidence>
<feature type="transmembrane region" description="Helical" evidence="8">
    <location>
        <begin position="579"/>
        <end position="599"/>
    </location>
</feature>
<evidence type="ECO:0000259" key="9">
    <source>
        <dbReference type="Pfam" id="PF03176"/>
    </source>
</evidence>
<sequence>MIDALIRLATGRARLVLTITAVFFVVAAILGGPVAGLLSSGDDFRNPDAESAQAQDQLAAASGSYAAPGVVVLVKTPDGARGEAAQRKVKRLAARAERDPEVARVTSYASTRDDRFIAKDGSSTYLAVFGEDGVGESDIGERLEDAFADEEGVEVGGPGPAFDAIGRQVEKDLKRAELIAFPILFLLSLWVFRGVVAALLPLFVGGLVVVGTFLSLRIVNEGVLLSIFALNLAIGLGLGLAIDYSLFVVSRFREELARGLDTSAALARTMRTAGRTVIFSAATVAAALLSLLVFPQRFLYSMAISGSITAILAAIVAVTALPALLMVLGPRVNSLAPARWQHAEGRTEQGFWYRLSRAVMRRPLAIALATGTVLIIAGLPFLRIEFTGIDARILPNDTPAKVIDSELRSEYAQGVTEPVTVAVRAPETSGAQMRRYARQLERLDGVEQVDPPRYLGRGVWQVDMVPSDAALDDRTQDLVRAVRATDAPGAALATGQTARFVDQQQALADGLPWAIAILAITTLVILFLMTGSVVLPIKALIMNLLGLSAAFGLLVLIFQDGRFEGLLGYESQGALESTQPLLLLALAFGLSTDYGVFLLTRIKEARDGGLPNDEAVAVGLERTGRIITAAALLFCVAIGAFATSEIVFIKEVGVGTALAVLIDATIIRALLVPALMELLGEWNWWAPGPLRRLHDRIGISEGEPDPPAAPPAAPLPAPGLPSPVVRPDGLPTRTEDRALRLQRALARAAEHLDDGNAARAATALDAVQANLRAALRATRGAALDDATAGAHAAAHTAAAQHAAVVSTARMLDGAPPGVAVELGRTLHTALDGRDELGGAVLVRPDDGEAYRPVLELLARDVELELAEIAETLRDGELAGSARTSLSAARRRIEQVRAGLAVLLRLDDGAAAELPPG</sequence>
<keyword evidence="4 8" id="KW-0812">Transmembrane</keyword>
<keyword evidence="11" id="KW-1185">Reference proteome</keyword>
<feature type="domain" description="Membrane transport protein MMPL" evidence="9">
    <location>
        <begin position="466"/>
        <end position="687"/>
    </location>
</feature>
<feature type="transmembrane region" description="Helical" evidence="8">
    <location>
        <begin position="223"/>
        <end position="249"/>
    </location>
</feature>
<evidence type="ECO:0000256" key="8">
    <source>
        <dbReference type="SAM" id="Phobius"/>
    </source>
</evidence>
<dbReference type="InterPro" id="IPR004869">
    <property type="entry name" value="MMPL_dom"/>
</dbReference>
<comment type="subcellular location">
    <subcellularLocation>
        <location evidence="1">Cell membrane</location>
        <topology evidence="1">Multi-pass membrane protein</topology>
    </subcellularLocation>
</comment>
<name>A0ABY5PND2_9ACTN</name>
<feature type="transmembrane region" description="Helical" evidence="8">
    <location>
        <begin position="626"/>
        <end position="649"/>
    </location>
</feature>
<feature type="transmembrane region" description="Helical" evidence="8">
    <location>
        <begin position="276"/>
        <end position="294"/>
    </location>
</feature>
<dbReference type="Gene3D" id="1.20.1640.10">
    <property type="entry name" value="Multidrug efflux transporter AcrB transmembrane domain"/>
    <property type="match status" value="2"/>
</dbReference>
<feature type="transmembrane region" description="Helical" evidence="8">
    <location>
        <begin position="540"/>
        <end position="559"/>
    </location>
</feature>
<feature type="transmembrane region" description="Helical" evidence="8">
    <location>
        <begin position="364"/>
        <end position="382"/>
    </location>
</feature>
<feature type="domain" description="Membrane transport protein MMPL" evidence="9">
    <location>
        <begin position="44"/>
        <end position="365"/>
    </location>
</feature>
<feature type="compositionally biased region" description="Pro residues" evidence="7">
    <location>
        <begin position="705"/>
        <end position="721"/>
    </location>
</feature>
<feature type="transmembrane region" description="Helical" evidence="8">
    <location>
        <begin position="178"/>
        <end position="203"/>
    </location>
</feature>
<dbReference type="Proteomes" id="UP001058860">
    <property type="component" value="Chromosome"/>
</dbReference>
<evidence type="ECO:0000256" key="1">
    <source>
        <dbReference type="ARBA" id="ARBA00004651"/>
    </source>
</evidence>
<feature type="transmembrane region" description="Helical" evidence="8">
    <location>
        <begin position="15"/>
        <end position="38"/>
    </location>
</feature>
<accession>A0ABY5PND2</accession>
<keyword evidence="6 8" id="KW-0472">Membrane</keyword>
<evidence type="ECO:0000313" key="10">
    <source>
        <dbReference type="EMBL" id="UUY06219.1"/>
    </source>
</evidence>
<dbReference type="PANTHER" id="PTHR33406:SF11">
    <property type="entry name" value="MEMBRANE PROTEIN SCO6666-RELATED"/>
    <property type="match status" value="1"/>
</dbReference>
<evidence type="ECO:0000256" key="2">
    <source>
        <dbReference type="ARBA" id="ARBA00010157"/>
    </source>
</evidence>
<keyword evidence="5 8" id="KW-1133">Transmembrane helix</keyword>
<dbReference type="Pfam" id="PF03176">
    <property type="entry name" value="MMPL"/>
    <property type="match status" value="2"/>
</dbReference>
<feature type="transmembrane region" description="Helical" evidence="8">
    <location>
        <begin position="300"/>
        <end position="329"/>
    </location>
</feature>
<evidence type="ECO:0000313" key="11">
    <source>
        <dbReference type="Proteomes" id="UP001058860"/>
    </source>
</evidence>
<feature type="transmembrane region" description="Helical" evidence="8">
    <location>
        <begin position="510"/>
        <end position="528"/>
    </location>
</feature>
<evidence type="ECO:0000256" key="6">
    <source>
        <dbReference type="ARBA" id="ARBA00023136"/>
    </source>
</evidence>
<keyword evidence="3" id="KW-1003">Cell membrane</keyword>
<organism evidence="10 11">
    <name type="scientific">Svornostia abyssi</name>
    <dbReference type="NCBI Taxonomy" id="2898438"/>
    <lineage>
        <taxon>Bacteria</taxon>
        <taxon>Bacillati</taxon>
        <taxon>Actinomycetota</taxon>
        <taxon>Thermoleophilia</taxon>
        <taxon>Solirubrobacterales</taxon>
        <taxon>Baekduiaceae</taxon>
        <taxon>Svornostia</taxon>
    </lineage>
</organism>
<evidence type="ECO:0000256" key="4">
    <source>
        <dbReference type="ARBA" id="ARBA00022692"/>
    </source>
</evidence>